<keyword evidence="1" id="KW-0732">Signal</keyword>
<proteinExistence type="predicted"/>
<dbReference type="InterPro" id="IPR011250">
    <property type="entry name" value="OMP/PagP_B-barrel"/>
</dbReference>
<evidence type="ECO:0000259" key="2">
    <source>
        <dbReference type="Pfam" id="PF01617"/>
    </source>
</evidence>
<feature type="chain" id="PRO_5008002594" evidence="1">
    <location>
        <begin position="25"/>
        <end position="260"/>
    </location>
</feature>
<name>A0A172WBP0_9RICK</name>
<accession>A0A172WBP0</accession>
<protein>
    <submittedName>
        <fullName evidence="3">Surface protein 3</fullName>
    </submittedName>
</protein>
<dbReference type="AlphaFoldDB" id="A0A172WBP0"/>
<reference evidence="3" key="1">
    <citation type="submission" date="2016-04" db="EMBL/GenBank/DDBJ databases">
        <title>Expression of a Neorickettsia surface protein from the digenean trematode Plagiorchis elegans and generation of polyclonal antibodies against it for the histochemical detection of Neorickettsia.</title>
        <authorList>
            <person name="Fischer K."/>
            <person name="Curtis K.C."/>
            <person name="Tkach V."/>
            <person name="Fischer P.U."/>
        </authorList>
    </citation>
    <scope>NUCLEOTIDE SEQUENCE</scope>
</reference>
<organism evidence="3">
    <name type="scientific">Neorickettsia sp. P. elegans agent</name>
    <dbReference type="NCBI Taxonomy" id="1908537"/>
    <lineage>
        <taxon>Bacteria</taxon>
        <taxon>Pseudomonadati</taxon>
        <taxon>Pseudomonadota</taxon>
        <taxon>Alphaproteobacteria</taxon>
        <taxon>Rickettsiales</taxon>
        <taxon>Anaplasmataceae</taxon>
        <taxon>Neorickettsia</taxon>
    </lineage>
</organism>
<dbReference type="PROSITE" id="PS51257">
    <property type="entry name" value="PROKAR_LIPOPROTEIN"/>
    <property type="match status" value="1"/>
</dbReference>
<dbReference type="InterPro" id="IPR002566">
    <property type="entry name" value="Msp4_OMP-like"/>
</dbReference>
<evidence type="ECO:0000313" key="3">
    <source>
        <dbReference type="EMBL" id="ANF06868.1"/>
    </source>
</evidence>
<dbReference type="Gene3D" id="2.40.160.20">
    <property type="match status" value="1"/>
</dbReference>
<evidence type="ECO:0000256" key="1">
    <source>
        <dbReference type="SAM" id="SignalP"/>
    </source>
</evidence>
<sequence length="260" mass="27011">MINRKFLVGAALAAVLACASPSYGQSGAEDFVEEADVFYAKVGYAPGMIQETEWSGSAYATTDKKAFKPKYDFGLMGGSGALGYYFGGMRVEIEGSVHKVAAEKDTKLSTTPVASVNTSAAAGSGNGGTGSAGGTASNANTIATYKGATFIGGMLSVNYDVAVTEYISPYFGVGFGAQRVALDFEKSNSVTAYHLASQLKAGVNVTGLASVVPYAGYKFTYLNEREYTGAKADDGTTTFAPKVAHMVHNFEVGVMVPMNA</sequence>
<dbReference type="SUPFAM" id="SSF56925">
    <property type="entry name" value="OMPA-like"/>
    <property type="match status" value="1"/>
</dbReference>
<dbReference type="Pfam" id="PF01617">
    <property type="entry name" value="Surface_Ag_2"/>
    <property type="match status" value="1"/>
</dbReference>
<feature type="signal peptide" evidence="1">
    <location>
        <begin position="1"/>
        <end position="24"/>
    </location>
</feature>
<feature type="domain" description="Msp4/OMP-like" evidence="2">
    <location>
        <begin position="59"/>
        <end position="236"/>
    </location>
</feature>
<dbReference type="EMBL" id="KX082665">
    <property type="protein sequence ID" value="ANF06868.1"/>
    <property type="molecule type" value="Genomic_DNA"/>
</dbReference>